<accession>A0ABY5PIU9</accession>
<keyword evidence="3 8" id="KW-0540">Nuclease</keyword>
<comment type="function">
    <text evidence="8">Toxic component of a toxin-antitoxin (TA) system. An RNase.</text>
</comment>
<dbReference type="InterPro" id="IPR022907">
    <property type="entry name" value="VapC_family"/>
</dbReference>
<dbReference type="Gene3D" id="3.40.50.1010">
    <property type="entry name" value="5'-nuclease"/>
    <property type="match status" value="1"/>
</dbReference>
<keyword evidence="8" id="KW-0800">Toxin</keyword>
<gene>
    <name evidence="8" type="primary">vapC</name>
    <name evidence="10" type="ORF">LRS13_01685</name>
</gene>
<organism evidence="10 11">
    <name type="scientific">Svornostia abyssi</name>
    <dbReference type="NCBI Taxonomy" id="2898438"/>
    <lineage>
        <taxon>Bacteria</taxon>
        <taxon>Bacillati</taxon>
        <taxon>Actinomycetota</taxon>
        <taxon>Thermoleophilia</taxon>
        <taxon>Solirubrobacterales</taxon>
        <taxon>Baekduiaceae</taxon>
        <taxon>Svornostia</taxon>
    </lineage>
</organism>
<evidence type="ECO:0000256" key="4">
    <source>
        <dbReference type="ARBA" id="ARBA00022723"/>
    </source>
</evidence>
<evidence type="ECO:0000313" key="11">
    <source>
        <dbReference type="Proteomes" id="UP001058860"/>
    </source>
</evidence>
<evidence type="ECO:0000259" key="9">
    <source>
        <dbReference type="Pfam" id="PF01850"/>
    </source>
</evidence>
<keyword evidence="5 8" id="KW-0378">Hydrolase</keyword>
<dbReference type="RefSeq" id="WP_353864757.1">
    <property type="nucleotide sequence ID" value="NZ_CP088295.1"/>
</dbReference>
<dbReference type="SUPFAM" id="SSF88723">
    <property type="entry name" value="PIN domain-like"/>
    <property type="match status" value="1"/>
</dbReference>
<evidence type="ECO:0000256" key="5">
    <source>
        <dbReference type="ARBA" id="ARBA00022801"/>
    </source>
</evidence>
<dbReference type="Pfam" id="PF01850">
    <property type="entry name" value="PIN"/>
    <property type="match status" value="1"/>
</dbReference>
<evidence type="ECO:0000256" key="2">
    <source>
        <dbReference type="ARBA" id="ARBA00022649"/>
    </source>
</evidence>
<sequence>MLQPPGRSLRTAAVAGTSVFIAREAGRPIGDLPEALAISVITVAELELGVLRATGTTSRAQRLATLSAVRAACPLLPIDAEVASCFSRLAATELEAGRRLRRHDTWIAATALRHGVPVVTQDADFSSFSAVEVIRV</sequence>
<comment type="similarity">
    <text evidence="7 8">Belongs to the PINc/VapC protein family.</text>
</comment>
<dbReference type="EMBL" id="CP088295">
    <property type="protein sequence ID" value="UUY04267.1"/>
    <property type="molecule type" value="Genomic_DNA"/>
</dbReference>
<comment type="caution">
    <text evidence="8">Lacks conserved residue(s) required for the propagation of feature annotation.</text>
</comment>
<keyword evidence="4 8" id="KW-0479">Metal-binding</keyword>
<comment type="cofactor">
    <cofactor evidence="1 8">
        <name>Mg(2+)</name>
        <dbReference type="ChEBI" id="CHEBI:18420"/>
    </cofactor>
</comment>
<dbReference type="HAMAP" id="MF_00265">
    <property type="entry name" value="VapC_Nob1"/>
    <property type="match status" value="1"/>
</dbReference>
<dbReference type="InterPro" id="IPR029060">
    <property type="entry name" value="PIN-like_dom_sf"/>
</dbReference>
<keyword evidence="11" id="KW-1185">Reference proteome</keyword>
<evidence type="ECO:0000256" key="1">
    <source>
        <dbReference type="ARBA" id="ARBA00001946"/>
    </source>
</evidence>
<proteinExistence type="inferred from homology"/>
<feature type="domain" description="PIN" evidence="9">
    <location>
        <begin position="32"/>
        <end position="128"/>
    </location>
</feature>
<dbReference type="Proteomes" id="UP001058860">
    <property type="component" value="Chromosome"/>
</dbReference>
<dbReference type="InterPro" id="IPR050556">
    <property type="entry name" value="Type_II_TA_system_RNase"/>
</dbReference>
<dbReference type="InterPro" id="IPR002716">
    <property type="entry name" value="PIN_dom"/>
</dbReference>
<dbReference type="PANTHER" id="PTHR33653">
    <property type="entry name" value="RIBONUCLEASE VAPC2"/>
    <property type="match status" value="1"/>
</dbReference>
<name>A0ABY5PIU9_9ACTN</name>
<dbReference type="PANTHER" id="PTHR33653:SF1">
    <property type="entry name" value="RIBONUCLEASE VAPC2"/>
    <property type="match status" value="1"/>
</dbReference>
<reference evidence="11" key="1">
    <citation type="submission" date="2021-11" db="EMBL/GenBank/DDBJ databases">
        <title>Cultivation dependent microbiological survey of springs from the worlds oldest radium mine currently devoted to the extraction of radon-saturated water.</title>
        <authorList>
            <person name="Kapinusova G."/>
            <person name="Smrhova T."/>
            <person name="Strejcek M."/>
            <person name="Suman J."/>
            <person name="Jani K."/>
            <person name="Pajer P."/>
            <person name="Uhlik O."/>
        </authorList>
    </citation>
    <scope>NUCLEOTIDE SEQUENCE [LARGE SCALE GENOMIC DNA]</scope>
    <source>
        <strain evidence="11">J379</strain>
    </source>
</reference>
<keyword evidence="2 8" id="KW-1277">Toxin-antitoxin system</keyword>
<evidence type="ECO:0000256" key="7">
    <source>
        <dbReference type="ARBA" id="ARBA00038093"/>
    </source>
</evidence>
<keyword evidence="6 8" id="KW-0460">Magnesium</keyword>
<feature type="binding site" evidence="8">
    <location>
        <position position="104"/>
    </location>
    <ligand>
        <name>Mg(2+)</name>
        <dbReference type="ChEBI" id="CHEBI:18420"/>
    </ligand>
</feature>
<evidence type="ECO:0000256" key="6">
    <source>
        <dbReference type="ARBA" id="ARBA00022842"/>
    </source>
</evidence>
<evidence type="ECO:0000256" key="8">
    <source>
        <dbReference type="HAMAP-Rule" id="MF_00265"/>
    </source>
</evidence>
<evidence type="ECO:0000256" key="3">
    <source>
        <dbReference type="ARBA" id="ARBA00022722"/>
    </source>
</evidence>
<evidence type="ECO:0000313" key="10">
    <source>
        <dbReference type="EMBL" id="UUY04267.1"/>
    </source>
</evidence>
<protein>
    <recommendedName>
        <fullName evidence="8">Ribonuclease VapC</fullName>
        <shortName evidence="8">RNase VapC</shortName>
        <ecNumber evidence="8">3.1.-.-</ecNumber>
    </recommendedName>
    <alternativeName>
        <fullName evidence="8">Toxin VapC</fullName>
    </alternativeName>
</protein>
<dbReference type="EC" id="3.1.-.-" evidence="8"/>